<dbReference type="CDD" id="cd10747">
    <property type="entry name" value="DnaJ_C"/>
    <property type="match status" value="1"/>
</dbReference>
<dbReference type="CDD" id="cd10719">
    <property type="entry name" value="DnaJ_zf"/>
    <property type="match status" value="1"/>
</dbReference>
<dbReference type="InterPro" id="IPR044713">
    <property type="entry name" value="DNJA1/2-like"/>
</dbReference>
<keyword evidence="7" id="KW-0449">Lipoprotein</keyword>
<dbReference type="GO" id="GO:0051082">
    <property type="term" value="F:unfolded protein binding"/>
    <property type="evidence" value="ECO:0007669"/>
    <property type="project" value="InterPro"/>
</dbReference>
<dbReference type="CDD" id="cd06257">
    <property type="entry name" value="DnaJ"/>
    <property type="match status" value="1"/>
</dbReference>
<dbReference type="GO" id="GO:0005524">
    <property type="term" value="F:ATP binding"/>
    <property type="evidence" value="ECO:0007669"/>
    <property type="project" value="InterPro"/>
</dbReference>
<evidence type="ECO:0000313" key="14">
    <source>
        <dbReference type="Proteomes" id="UP000007110"/>
    </source>
</evidence>
<dbReference type="Gene3D" id="1.10.287.110">
    <property type="entry name" value="DnaJ domain"/>
    <property type="match status" value="1"/>
</dbReference>
<feature type="compositionally biased region" description="Gly residues" evidence="10">
    <location>
        <begin position="111"/>
        <end position="121"/>
    </location>
</feature>
<keyword evidence="4 9" id="KW-0863">Zinc-finger</keyword>
<keyword evidence="1" id="KW-0488">Methylation</keyword>
<dbReference type="OrthoDB" id="550424at2759"/>
<dbReference type="PRINTS" id="PR00625">
    <property type="entry name" value="JDOMAIN"/>
</dbReference>
<dbReference type="GO" id="GO:0042026">
    <property type="term" value="P:protein refolding"/>
    <property type="evidence" value="ECO:0000318"/>
    <property type="project" value="GO_Central"/>
</dbReference>
<dbReference type="PROSITE" id="PS51188">
    <property type="entry name" value="ZF_CR"/>
    <property type="match status" value="1"/>
</dbReference>
<dbReference type="KEGG" id="spu:577887"/>
<dbReference type="Pfam" id="PF01556">
    <property type="entry name" value="DnaJ_C"/>
    <property type="match status" value="1"/>
</dbReference>
<feature type="region of interest" description="Disordered" evidence="10">
    <location>
        <begin position="111"/>
        <end position="136"/>
    </location>
</feature>
<dbReference type="InterPro" id="IPR036869">
    <property type="entry name" value="J_dom_sf"/>
</dbReference>
<dbReference type="FunFam" id="1.10.287.110:FF:000016">
    <property type="entry name" value="DnaJ (Hsp40) homolog, subfamily A, member 2"/>
    <property type="match status" value="1"/>
</dbReference>
<dbReference type="FunFam" id="2.60.260.20:FF:000003">
    <property type="entry name" value="DnaJ subfamily A member 2"/>
    <property type="match status" value="1"/>
</dbReference>
<dbReference type="CTD" id="10294"/>
<dbReference type="InterPro" id="IPR012724">
    <property type="entry name" value="DnaJ"/>
</dbReference>
<dbReference type="GO" id="GO:0051087">
    <property type="term" value="F:protein-folding chaperone binding"/>
    <property type="evidence" value="ECO:0000318"/>
    <property type="project" value="GO_Central"/>
</dbReference>
<protein>
    <recommendedName>
        <fullName evidence="15">DnaJ homolog subfamily A member 2</fullName>
    </recommendedName>
</protein>
<dbReference type="Gene3D" id="2.60.260.20">
    <property type="entry name" value="Urease metallochaperone UreE, N-terminal domain"/>
    <property type="match status" value="2"/>
</dbReference>
<evidence type="ECO:0000256" key="10">
    <source>
        <dbReference type="SAM" id="MobiDB-lite"/>
    </source>
</evidence>
<dbReference type="AlphaFoldDB" id="A0A7M7N8Z5"/>
<dbReference type="Pfam" id="PF00684">
    <property type="entry name" value="DnaJ_CXXCXGXG"/>
    <property type="match status" value="1"/>
</dbReference>
<keyword evidence="5 9" id="KW-0862">Zinc</keyword>
<keyword evidence="14" id="KW-1185">Reference proteome</keyword>
<evidence type="ECO:0000256" key="7">
    <source>
        <dbReference type="ARBA" id="ARBA00023288"/>
    </source>
</evidence>
<dbReference type="InParanoid" id="A0A7M7N8Z5"/>
<dbReference type="PROSITE" id="PS50076">
    <property type="entry name" value="DNAJ_2"/>
    <property type="match status" value="1"/>
</dbReference>
<keyword evidence="3" id="KW-0677">Repeat</keyword>
<evidence type="ECO:0000256" key="2">
    <source>
        <dbReference type="ARBA" id="ARBA00022723"/>
    </source>
</evidence>
<evidence type="ECO:0000256" key="3">
    <source>
        <dbReference type="ARBA" id="ARBA00022737"/>
    </source>
</evidence>
<proteinExistence type="inferred from homology"/>
<dbReference type="SUPFAM" id="SSF49493">
    <property type="entry name" value="HSP40/DnaJ peptide-binding domain"/>
    <property type="match status" value="2"/>
</dbReference>
<dbReference type="HAMAP" id="MF_01152">
    <property type="entry name" value="DnaJ"/>
    <property type="match status" value="1"/>
</dbReference>
<dbReference type="GeneID" id="577887"/>
<dbReference type="FunFam" id="2.10.230.10:FF:000001">
    <property type="entry name" value="DnaJ subfamily A member 2"/>
    <property type="match status" value="1"/>
</dbReference>
<dbReference type="InterPro" id="IPR008971">
    <property type="entry name" value="HSP40/DnaJ_pept-bd"/>
</dbReference>
<feature type="domain" description="J" evidence="11">
    <location>
        <begin position="17"/>
        <end position="79"/>
    </location>
</feature>
<feature type="zinc finger region" description="CR-type" evidence="9">
    <location>
        <begin position="150"/>
        <end position="234"/>
    </location>
</feature>
<feature type="compositionally biased region" description="Basic residues" evidence="10">
    <location>
        <begin position="122"/>
        <end position="131"/>
    </location>
</feature>
<feature type="domain" description="CR-type" evidence="12">
    <location>
        <begin position="150"/>
        <end position="234"/>
    </location>
</feature>
<dbReference type="InterPro" id="IPR036410">
    <property type="entry name" value="HSP_DnaJ_Cys-rich_dom_sf"/>
</dbReference>
<dbReference type="GO" id="GO:0005829">
    <property type="term" value="C:cytosol"/>
    <property type="evidence" value="ECO:0000318"/>
    <property type="project" value="GO_Central"/>
</dbReference>
<dbReference type="GO" id="GO:0005737">
    <property type="term" value="C:cytoplasm"/>
    <property type="evidence" value="ECO:0000318"/>
    <property type="project" value="GO_Central"/>
</dbReference>
<dbReference type="Pfam" id="PF00226">
    <property type="entry name" value="DnaJ"/>
    <property type="match status" value="1"/>
</dbReference>
<evidence type="ECO:0000313" key="13">
    <source>
        <dbReference type="EnsemblMetazoa" id="XP_030831776"/>
    </source>
</evidence>
<evidence type="ECO:0000256" key="4">
    <source>
        <dbReference type="ARBA" id="ARBA00022771"/>
    </source>
</evidence>
<evidence type="ECO:0000259" key="12">
    <source>
        <dbReference type="PROSITE" id="PS51188"/>
    </source>
</evidence>
<evidence type="ECO:0000256" key="1">
    <source>
        <dbReference type="ARBA" id="ARBA00022481"/>
    </source>
</evidence>
<keyword evidence="2 9" id="KW-0479">Metal-binding</keyword>
<evidence type="ECO:0000256" key="8">
    <source>
        <dbReference type="ARBA" id="ARBA00023289"/>
    </source>
</evidence>
<evidence type="ECO:0008006" key="15">
    <source>
        <dbReference type="Google" id="ProtNLM"/>
    </source>
</evidence>
<dbReference type="InterPro" id="IPR018253">
    <property type="entry name" value="DnaJ_domain_CS"/>
</dbReference>
<dbReference type="GO" id="GO:0009408">
    <property type="term" value="P:response to heat"/>
    <property type="evidence" value="ECO:0007669"/>
    <property type="project" value="InterPro"/>
</dbReference>
<evidence type="ECO:0000256" key="9">
    <source>
        <dbReference type="PROSITE-ProRule" id="PRU00546"/>
    </source>
</evidence>
<dbReference type="SUPFAM" id="SSF57938">
    <property type="entry name" value="DnaJ/Hsp40 cysteine-rich domain"/>
    <property type="match status" value="1"/>
</dbReference>
<dbReference type="EnsemblMetazoa" id="XM_030975916">
    <property type="protein sequence ID" value="XP_030831776"/>
    <property type="gene ID" value="LOC577887"/>
</dbReference>
<dbReference type="RefSeq" id="XP_030831776.1">
    <property type="nucleotide sequence ID" value="XM_030975916.1"/>
</dbReference>
<dbReference type="Proteomes" id="UP000007110">
    <property type="component" value="Unassembled WGS sequence"/>
</dbReference>
<accession>A0A7M7N8Z5</accession>
<dbReference type="FunFam" id="2.60.260.20:FF:000068">
    <property type="entry name" value="Chaperone protein dnaJ 3"/>
    <property type="match status" value="1"/>
</dbReference>
<reference evidence="14" key="1">
    <citation type="submission" date="2015-02" db="EMBL/GenBank/DDBJ databases">
        <title>Genome sequencing for Strongylocentrotus purpuratus.</title>
        <authorList>
            <person name="Murali S."/>
            <person name="Liu Y."/>
            <person name="Vee V."/>
            <person name="English A."/>
            <person name="Wang M."/>
            <person name="Skinner E."/>
            <person name="Han Y."/>
            <person name="Muzny D.M."/>
            <person name="Worley K.C."/>
            <person name="Gibbs R.A."/>
        </authorList>
    </citation>
    <scope>NUCLEOTIDE SEQUENCE</scope>
</reference>
<dbReference type="PANTHER" id="PTHR43888">
    <property type="entry name" value="DNAJ-LIKE-2, ISOFORM A-RELATED"/>
    <property type="match status" value="1"/>
</dbReference>
<reference evidence="13" key="2">
    <citation type="submission" date="2021-01" db="UniProtKB">
        <authorList>
            <consortium name="EnsemblMetazoa"/>
        </authorList>
    </citation>
    <scope>IDENTIFICATION</scope>
</reference>
<dbReference type="Gene3D" id="2.10.230.10">
    <property type="entry name" value="Heat shock protein DnaJ, cysteine-rich domain"/>
    <property type="match status" value="1"/>
</dbReference>
<evidence type="ECO:0000256" key="5">
    <source>
        <dbReference type="ARBA" id="ARBA00022833"/>
    </source>
</evidence>
<dbReference type="GO" id="GO:0030544">
    <property type="term" value="F:Hsp70 protein binding"/>
    <property type="evidence" value="ECO:0007669"/>
    <property type="project" value="InterPro"/>
</dbReference>
<dbReference type="PROSITE" id="PS00636">
    <property type="entry name" value="DNAJ_1"/>
    <property type="match status" value="1"/>
</dbReference>
<dbReference type="GO" id="GO:0008270">
    <property type="term" value="F:zinc ion binding"/>
    <property type="evidence" value="ECO:0007669"/>
    <property type="project" value="UniProtKB-KW"/>
</dbReference>
<dbReference type="SUPFAM" id="SSF46565">
    <property type="entry name" value="Chaperone J-domain"/>
    <property type="match status" value="1"/>
</dbReference>
<keyword evidence="8" id="KW-0636">Prenylation</keyword>
<dbReference type="InterPro" id="IPR001623">
    <property type="entry name" value="DnaJ_domain"/>
</dbReference>
<keyword evidence="6" id="KW-0143">Chaperone</keyword>
<evidence type="ECO:0000256" key="6">
    <source>
        <dbReference type="ARBA" id="ARBA00023186"/>
    </source>
</evidence>
<feature type="region of interest" description="Disordered" evidence="10">
    <location>
        <begin position="374"/>
        <end position="430"/>
    </location>
</feature>
<dbReference type="InterPro" id="IPR002939">
    <property type="entry name" value="DnaJ_C"/>
</dbReference>
<dbReference type="InterPro" id="IPR001305">
    <property type="entry name" value="HSP_DnaJ_Cys-rich_dom"/>
</dbReference>
<organism evidence="13 14">
    <name type="scientific">Strongylocentrotus purpuratus</name>
    <name type="common">Purple sea urchin</name>
    <dbReference type="NCBI Taxonomy" id="7668"/>
    <lineage>
        <taxon>Eukaryota</taxon>
        <taxon>Metazoa</taxon>
        <taxon>Echinodermata</taxon>
        <taxon>Eleutherozoa</taxon>
        <taxon>Echinozoa</taxon>
        <taxon>Echinoidea</taxon>
        <taxon>Euechinoidea</taxon>
        <taxon>Echinacea</taxon>
        <taxon>Camarodonta</taxon>
        <taxon>Echinidea</taxon>
        <taxon>Strongylocentrotidae</taxon>
        <taxon>Strongylocentrotus</taxon>
    </lineage>
</organism>
<name>A0A7M7N8Z5_STRPU</name>
<sequence>MAFFGMGPRPSASTDTKLYDLLGVPQNVENTELKKAYRKLAKQFHPDKNPEYGEKFKDISFAYEVLSDPEKRETYDSYGLEGLKEGRGGGGGGGMEDLFSSFFGDNIFGGGGHPFGGGGRGGSRRPGRRRMKGEDTMHQHKVSLEDLYNGKVAKLQLSKNVICVSCGGVGGKPGAMQPCRTCHGRGIKVTIRQLGPGMVQQMQSTCPDCRGEGERINEKDRCKKCNGVKVNKESKILEVHVDKGMKEGQKITFRGEGDQQPDVEPGDVVIVLVEKEHNQFKRIGNDLYMEHTIGITEALCGFQFSLTHLDDRKILIKYPPGKIIQPGCKRVVEGEGMPLYRNPFEKGNLIVKFNIEFPENNFTSEDKLKELEQLLPRRPETASPSEDSEEVTMMDFEQSNSGGNSREAYREDDEDDDHPGGGPSVQCAHQ</sequence>
<dbReference type="OMA" id="RVCPTCV"/>
<evidence type="ECO:0000259" key="11">
    <source>
        <dbReference type="PROSITE" id="PS50076"/>
    </source>
</evidence>
<dbReference type="SMART" id="SM00271">
    <property type="entry name" value="DnaJ"/>
    <property type="match status" value="1"/>
</dbReference>
<dbReference type="FunCoup" id="A0A7M7N8Z5">
    <property type="interactions" value="1502"/>
</dbReference>